<dbReference type="GO" id="GO:0003676">
    <property type="term" value="F:nucleic acid binding"/>
    <property type="evidence" value="ECO:0007669"/>
    <property type="project" value="InterPro"/>
</dbReference>
<dbReference type="Pfam" id="PF07973">
    <property type="entry name" value="tRNA_SAD"/>
    <property type="match status" value="1"/>
</dbReference>
<dbReference type="InterPro" id="IPR018165">
    <property type="entry name" value="Ala-tRNA-synth_IIc_core"/>
</dbReference>
<dbReference type="InterPro" id="IPR003156">
    <property type="entry name" value="DHHA1_dom"/>
</dbReference>
<proteinExistence type="predicted"/>
<dbReference type="InterPro" id="IPR051335">
    <property type="entry name" value="Alanyl-tRNA_Editing_Enzymes"/>
</dbReference>
<dbReference type="SUPFAM" id="SSF55186">
    <property type="entry name" value="ThrRS/AlaRS common domain"/>
    <property type="match status" value="1"/>
</dbReference>
<comment type="cofactor">
    <cofactor evidence="1">
        <name>Zn(2+)</name>
        <dbReference type="ChEBI" id="CHEBI:29105"/>
    </cofactor>
</comment>
<keyword evidence="4" id="KW-0862">Zinc</keyword>
<dbReference type="Pfam" id="PF02272">
    <property type="entry name" value="DHHA1"/>
    <property type="match status" value="1"/>
</dbReference>
<evidence type="ECO:0000313" key="6">
    <source>
        <dbReference type="EMBL" id="RNB84442.1"/>
    </source>
</evidence>
<dbReference type="PROSITE" id="PS50860">
    <property type="entry name" value="AA_TRNA_LIGASE_II_ALA"/>
    <property type="match status" value="1"/>
</dbReference>
<dbReference type="GO" id="GO:0002161">
    <property type="term" value="F:aminoacyl-tRNA deacylase activity"/>
    <property type="evidence" value="ECO:0007669"/>
    <property type="project" value="UniProtKB-ARBA"/>
</dbReference>
<dbReference type="PANTHER" id="PTHR43462">
    <property type="entry name" value="ALANYL-TRNA EDITING PROTEIN"/>
    <property type="match status" value="1"/>
</dbReference>
<comment type="caution">
    <text evidence="6">The sequence shown here is derived from an EMBL/GenBank/DDBJ whole genome shotgun (WGS) entry which is preliminary data.</text>
</comment>
<dbReference type="EMBL" id="RHHQ01000017">
    <property type="protein sequence ID" value="RNB84442.1"/>
    <property type="molecule type" value="Genomic_DNA"/>
</dbReference>
<dbReference type="OrthoDB" id="9812949at2"/>
<dbReference type="Pfam" id="PF01411">
    <property type="entry name" value="tRNA-synt_2c"/>
    <property type="match status" value="1"/>
</dbReference>
<dbReference type="GO" id="GO:0006419">
    <property type="term" value="P:alanyl-tRNA aminoacylation"/>
    <property type="evidence" value="ECO:0007669"/>
    <property type="project" value="InterPro"/>
</dbReference>
<dbReference type="SMART" id="SM00863">
    <property type="entry name" value="tRNA_SAD"/>
    <property type="match status" value="1"/>
</dbReference>
<name>A0A3M8D8T1_9BACL</name>
<dbReference type="RefSeq" id="WP_122919725.1">
    <property type="nucleotide sequence ID" value="NZ_RHHQ01000017.1"/>
</dbReference>
<dbReference type="Proteomes" id="UP000271031">
    <property type="component" value="Unassembled WGS sequence"/>
</dbReference>
<dbReference type="InterPro" id="IPR009000">
    <property type="entry name" value="Transl_B-barrel_sf"/>
</dbReference>
<keyword evidence="7" id="KW-1185">Reference proteome</keyword>
<dbReference type="Gene3D" id="2.40.30.130">
    <property type="match status" value="1"/>
</dbReference>
<protein>
    <submittedName>
        <fullName evidence="6">Alanyl-tRNA editing protein</fullName>
    </submittedName>
</protein>
<dbReference type="GO" id="GO:0004813">
    <property type="term" value="F:alanine-tRNA ligase activity"/>
    <property type="evidence" value="ECO:0007669"/>
    <property type="project" value="InterPro"/>
</dbReference>
<evidence type="ECO:0000259" key="5">
    <source>
        <dbReference type="PROSITE" id="PS50860"/>
    </source>
</evidence>
<keyword evidence="3" id="KW-0479">Metal-binding</keyword>
<evidence type="ECO:0000256" key="4">
    <source>
        <dbReference type="ARBA" id="ARBA00022833"/>
    </source>
</evidence>
<dbReference type="Gene3D" id="3.10.310.40">
    <property type="match status" value="1"/>
</dbReference>
<evidence type="ECO:0000256" key="3">
    <source>
        <dbReference type="ARBA" id="ARBA00022723"/>
    </source>
</evidence>
<evidence type="ECO:0000256" key="1">
    <source>
        <dbReference type="ARBA" id="ARBA00001947"/>
    </source>
</evidence>
<dbReference type="Gene3D" id="3.30.980.10">
    <property type="entry name" value="Threonyl-trna Synthetase, Chain A, domain 2"/>
    <property type="match status" value="1"/>
</dbReference>
<dbReference type="AlphaFoldDB" id="A0A3M8D8T1"/>
<dbReference type="InterPro" id="IPR018163">
    <property type="entry name" value="Thr/Ala-tRNA-synth_IIc_edit"/>
</dbReference>
<evidence type="ECO:0000313" key="7">
    <source>
        <dbReference type="Proteomes" id="UP000271031"/>
    </source>
</evidence>
<accession>A0A3M8D8T1</accession>
<dbReference type="InterPro" id="IPR012947">
    <property type="entry name" value="tRNA_SAD"/>
</dbReference>
<reference evidence="6 7" key="1">
    <citation type="submission" date="2018-10" db="EMBL/GenBank/DDBJ databases">
        <title>Phylogenomics of Brevibacillus.</title>
        <authorList>
            <person name="Dunlap C."/>
        </authorList>
    </citation>
    <scope>NUCLEOTIDE SEQUENCE [LARGE SCALE GENOMIC DNA]</scope>
    <source>
        <strain evidence="6 7">JCM 15716</strain>
    </source>
</reference>
<dbReference type="InterPro" id="IPR018164">
    <property type="entry name" value="Ala-tRNA-synth_IIc_N"/>
</dbReference>
<dbReference type="GO" id="GO:0005737">
    <property type="term" value="C:cytoplasm"/>
    <property type="evidence" value="ECO:0007669"/>
    <property type="project" value="UniProtKB-SubCell"/>
</dbReference>
<dbReference type="GO" id="GO:0005524">
    <property type="term" value="F:ATP binding"/>
    <property type="evidence" value="ECO:0007669"/>
    <property type="project" value="InterPro"/>
</dbReference>
<evidence type="ECO:0000256" key="2">
    <source>
        <dbReference type="ARBA" id="ARBA00004496"/>
    </source>
</evidence>
<feature type="domain" description="Alanyl-transfer RNA synthetases family profile" evidence="5">
    <location>
        <begin position="1"/>
        <end position="238"/>
    </location>
</feature>
<organism evidence="6 7">
    <name type="scientific">Brevibacillus fluminis</name>
    <dbReference type="NCBI Taxonomy" id="511487"/>
    <lineage>
        <taxon>Bacteria</taxon>
        <taxon>Bacillati</taxon>
        <taxon>Bacillota</taxon>
        <taxon>Bacilli</taxon>
        <taxon>Bacillales</taxon>
        <taxon>Paenibacillaceae</taxon>
        <taxon>Brevibacillus</taxon>
    </lineage>
</organism>
<gene>
    <name evidence="6" type="ORF">EDM56_20200</name>
</gene>
<sequence>MTKKRYYEDAYLQTFQAGIISRGKEADGTSYVVLDQTAFYPTGGGQPSDLGYIADVAVVDVEEVDGEIRHRLAAPLADEIVEVTGTIDWERRFDHMQQHTGQHILSAAFDELIEAPTVAFHLGRETVTIDIATSDLSAEKAQVVERLANQIVLENRDITARFVDEAELAAMPLRKPPTVTENIRIVAIDRFDYNPCGGTHPARTGEVGMIKILGWEKAKGNTRVEFVCGLRALASFGQKQTVIKELTRLLAAQEFELPAQITRLLAERKELEYQIGEFKSLQLEQEARELLNTAVPVRSYLVVKQVFANRTIQELQKLAQLICTQNPAAIALLAGTGAKTQLVFSRGTDVKLAMNALLKETLVLIDGKGGGSLTTAQGGGESQKPADELLVHASGLIETSEE</sequence>
<dbReference type="PANTHER" id="PTHR43462:SF1">
    <property type="entry name" value="ALANYL-TRNA EDITING PROTEIN AARSD1"/>
    <property type="match status" value="1"/>
</dbReference>
<dbReference type="GO" id="GO:0046872">
    <property type="term" value="F:metal ion binding"/>
    <property type="evidence" value="ECO:0007669"/>
    <property type="project" value="UniProtKB-KW"/>
</dbReference>
<dbReference type="SUPFAM" id="SSF50447">
    <property type="entry name" value="Translation proteins"/>
    <property type="match status" value="1"/>
</dbReference>
<comment type="subcellular location">
    <subcellularLocation>
        <location evidence="2">Cytoplasm</location>
    </subcellularLocation>
</comment>